<keyword evidence="10" id="KW-1185">Reference proteome</keyword>
<dbReference type="PANTHER" id="PTHR30193:SF37">
    <property type="entry name" value="INNER MEMBRANE ABC TRANSPORTER PERMEASE PROTEIN YCJO"/>
    <property type="match status" value="1"/>
</dbReference>
<name>A0A2T1HYA9_9HYPH</name>
<comment type="subcellular location">
    <subcellularLocation>
        <location evidence="1 7">Cell membrane</location>
        <topology evidence="1 7">Multi-pass membrane protein</topology>
    </subcellularLocation>
</comment>
<dbReference type="PANTHER" id="PTHR30193">
    <property type="entry name" value="ABC TRANSPORTER PERMEASE PROTEIN"/>
    <property type="match status" value="1"/>
</dbReference>
<evidence type="ECO:0000256" key="1">
    <source>
        <dbReference type="ARBA" id="ARBA00004651"/>
    </source>
</evidence>
<evidence type="ECO:0000259" key="8">
    <source>
        <dbReference type="PROSITE" id="PS50928"/>
    </source>
</evidence>
<proteinExistence type="inferred from homology"/>
<evidence type="ECO:0000256" key="7">
    <source>
        <dbReference type="RuleBase" id="RU363032"/>
    </source>
</evidence>
<keyword evidence="4 7" id="KW-0812">Transmembrane</keyword>
<evidence type="ECO:0000313" key="9">
    <source>
        <dbReference type="EMBL" id="PSC06570.1"/>
    </source>
</evidence>
<keyword evidence="6 7" id="KW-0472">Membrane</keyword>
<keyword evidence="3" id="KW-1003">Cell membrane</keyword>
<dbReference type="GO" id="GO:0005886">
    <property type="term" value="C:plasma membrane"/>
    <property type="evidence" value="ECO:0007669"/>
    <property type="project" value="UniProtKB-SubCell"/>
</dbReference>
<keyword evidence="2 7" id="KW-0813">Transport</keyword>
<feature type="transmembrane region" description="Helical" evidence="7">
    <location>
        <begin position="31"/>
        <end position="57"/>
    </location>
</feature>
<dbReference type="GO" id="GO:0055085">
    <property type="term" value="P:transmembrane transport"/>
    <property type="evidence" value="ECO:0007669"/>
    <property type="project" value="InterPro"/>
</dbReference>
<reference evidence="10" key="1">
    <citation type="submission" date="2018-03" db="EMBL/GenBank/DDBJ databases">
        <authorList>
            <person name="Sun L."/>
            <person name="Liu H."/>
            <person name="Chen W."/>
            <person name="Huang K."/>
            <person name="Liu W."/>
            <person name="Gao X."/>
        </authorList>
    </citation>
    <scope>NUCLEOTIDE SEQUENCE [LARGE SCALE GENOMIC DNA]</scope>
    <source>
        <strain evidence="10">SH9</strain>
    </source>
</reference>
<dbReference type="CDD" id="cd06261">
    <property type="entry name" value="TM_PBP2"/>
    <property type="match status" value="1"/>
</dbReference>
<dbReference type="SUPFAM" id="SSF161098">
    <property type="entry name" value="MetI-like"/>
    <property type="match status" value="1"/>
</dbReference>
<accession>A0A2T1HYA9</accession>
<comment type="caution">
    <text evidence="9">The sequence shown here is derived from an EMBL/GenBank/DDBJ whole genome shotgun (WGS) entry which is preliminary data.</text>
</comment>
<organism evidence="9 10">
    <name type="scientific">Alsobacter soli</name>
    <dbReference type="NCBI Taxonomy" id="2109933"/>
    <lineage>
        <taxon>Bacteria</taxon>
        <taxon>Pseudomonadati</taxon>
        <taxon>Pseudomonadota</taxon>
        <taxon>Alphaproteobacteria</taxon>
        <taxon>Hyphomicrobiales</taxon>
        <taxon>Alsobacteraceae</taxon>
        <taxon>Alsobacter</taxon>
    </lineage>
</organism>
<dbReference type="AlphaFoldDB" id="A0A2T1HYA9"/>
<keyword evidence="5 7" id="KW-1133">Transmembrane helix</keyword>
<dbReference type="EMBL" id="PVZS01000002">
    <property type="protein sequence ID" value="PSC06570.1"/>
    <property type="molecule type" value="Genomic_DNA"/>
</dbReference>
<dbReference type="Proteomes" id="UP000239772">
    <property type="component" value="Unassembled WGS sequence"/>
</dbReference>
<evidence type="ECO:0000256" key="6">
    <source>
        <dbReference type="ARBA" id="ARBA00023136"/>
    </source>
</evidence>
<sequence length="311" mass="33601">MSLAASSSIASAAAAPPSIGRRLLLERLTGLGFAMPAFVLLMLTILLPLAVLLVLSLSNYEFGGVDMDWVGLANYQKALADPVIRRSLWNTLLYVAIVVPGGVLGALLIAVLVHRRSRTRSLYEVAYFLPVTSTLIAMATVWQFLLHPTLGPVNGVLKWLGVGSIAFLSEPSTALATLAVIGVWQLLGFNMILFLAGLTAIPRDLYEAADIDGCSGGLDRFLTITWPLLGPTTMFVLVTTMITAFKVFDTVAVMTRGGPVGSTEVLLYNVYLEGFQYFHTGYAAALTFIFLAFILVFSAVQTFALDKKVHY</sequence>
<comment type="similarity">
    <text evidence="7">Belongs to the binding-protein-dependent transport system permease family.</text>
</comment>
<feature type="transmembrane region" description="Helical" evidence="7">
    <location>
        <begin position="174"/>
        <end position="201"/>
    </location>
</feature>
<evidence type="ECO:0000256" key="2">
    <source>
        <dbReference type="ARBA" id="ARBA00022448"/>
    </source>
</evidence>
<dbReference type="Gene3D" id="1.10.3720.10">
    <property type="entry name" value="MetI-like"/>
    <property type="match status" value="1"/>
</dbReference>
<feature type="domain" description="ABC transmembrane type-1" evidence="8">
    <location>
        <begin position="88"/>
        <end position="301"/>
    </location>
</feature>
<dbReference type="PROSITE" id="PS50928">
    <property type="entry name" value="ABC_TM1"/>
    <property type="match status" value="1"/>
</dbReference>
<dbReference type="OrthoDB" id="7939379at2"/>
<dbReference type="InterPro" id="IPR000515">
    <property type="entry name" value="MetI-like"/>
</dbReference>
<dbReference type="InterPro" id="IPR051393">
    <property type="entry name" value="ABC_transporter_permease"/>
</dbReference>
<dbReference type="RefSeq" id="WP_106334949.1">
    <property type="nucleotide sequence ID" value="NZ_PVZS01000002.1"/>
</dbReference>
<dbReference type="Pfam" id="PF00528">
    <property type="entry name" value="BPD_transp_1"/>
    <property type="match status" value="1"/>
</dbReference>
<protein>
    <submittedName>
        <fullName evidence="9">ABC transporter permease</fullName>
    </submittedName>
</protein>
<feature type="transmembrane region" description="Helical" evidence="7">
    <location>
        <begin position="125"/>
        <end position="145"/>
    </location>
</feature>
<feature type="transmembrane region" description="Helical" evidence="7">
    <location>
        <begin position="221"/>
        <end position="245"/>
    </location>
</feature>
<evidence type="ECO:0000256" key="5">
    <source>
        <dbReference type="ARBA" id="ARBA00022989"/>
    </source>
</evidence>
<evidence type="ECO:0000256" key="3">
    <source>
        <dbReference type="ARBA" id="ARBA00022475"/>
    </source>
</evidence>
<feature type="transmembrane region" description="Helical" evidence="7">
    <location>
        <begin position="282"/>
        <end position="305"/>
    </location>
</feature>
<dbReference type="InterPro" id="IPR035906">
    <property type="entry name" value="MetI-like_sf"/>
</dbReference>
<gene>
    <name evidence="9" type="ORF">SLNSH_01805</name>
</gene>
<feature type="transmembrane region" description="Helical" evidence="7">
    <location>
        <begin position="92"/>
        <end position="113"/>
    </location>
</feature>
<evidence type="ECO:0000256" key="4">
    <source>
        <dbReference type="ARBA" id="ARBA00022692"/>
    </source>
</evidence>
<evidence type="ECO:0000313" key="10">
    <source>
        <dbReference type="Proteomes" id="UP000239772"/>
    </source>
</evidence>